<evidence type="ECO:0000259" key="15">
    <source>
        <dbReference type="PROSITE" id="PS51829"/>
    </source>
</evidence>
<proteinExistence type="inferred from homology"/>
<dbReference type="EMBL" id="RCHS01001074">
    <property type="protein sequence ID" value="RMX55347.1"/>
    <property type="molecule type" value="Genomic_DNA"/>
</dbReference>
<dbReference type="PRINTS" id="PR00723">
    <property type="entry name" value="SUBTILISIN"/>
</dbReference>
<dbReference type="PANTHER" id="PTHR42884">
    <property type="entry name" value="PROPROTEIN CONVERTASE SUBTILISIN/KEXIN-RELATED"/>
    <property type="match status" value="1"/>
</dbReference>
<keyword evidence="8" id="KW-0865">Zymogen</keyword>
<dbReference type="InterPro" id="IPR015500">
    <property type="entry name" value="Peptidase_S8_subtilisin-rel"/>
</dbReference>
<dbReference type="InterPro" id="IPR036852">
    <property type="entry name" value="Peptidase_S8/S53_dom_sf"/>
</dbReference>
<feature type="active site" description="Charge relay system" evidence="11 12">
    <location>
        <position position="299"/>
    </location>
</feature>
<comment type="caution">
    <text evidence="16">The sequence shown here is derived from an EMBL/GenBank/DDBJ whole genome shotgun (WGS) entry which is preliminary data.</text>
</comment>
<dbReference type="SUPFAM" id="SSF49785">
    <property type="entry name" value="Galactose-binding domain-like"/>
    <property type="match status" value="1"/>
</dbReference>
<keyword evidence="14" id="KW-0812">Transmembrane</keyword>
<dbReference type="AlphaFoldDB" id="A0A3M6UNS9"/>
<dbReference type="Gene3D" id="2.60.120.260">
    <property type="entry name" value="Galactose-binding domain-like"/>
    <property type="match status" value="1"/>
</dbReference>
<dbReference type="InterPro" id="IPR002884">
    <property type="entry name" value="P_dom"/>
</dbReference>
<evidence type="ECO:0000256" key="11">
    <source>
        <dbReference type="PIRSR" id="PIRSR615500-1"/>
    </source>
</evidence>
<keyword evidence="3" id="KW-0165">Cleavage on pair of basic residues</keyword>
<reference evidence="16 17" key="1">
    <citation type="journal article" date="2018" name="Sci. Rep.">
        <title>Comparative analysis of the Pocillopora damicornis genome highlights role of immune system in coral evolution.</title>
        <authorList>
            <person name="Cunning R."/>
            <person name="Bay R.A."/>
            <person name="Gillette P."/>
            <person name="Baker A.C."/>
            <person name="Traylor-Knowles N."/>
        </authorList>
    </citation>
    <scope>NUCLEOTIDE SEQUENCE [LARGE SCALE GENOMIC DNA]</scope>
    <source>
        <strain evidence="16">RSMAS</strain>
        <tissue evidence="16">Whole animal</tissue>
    </source>
</reference>
<dbReference type="FunFam" id="3.40.50.200:FF:000021">
    <property type="entry name" value="Proprotein convertase subtilisin/kexin type 5a"/>
    <property type="match status" value="1"/>
</dbReference>
<evidence type="ECO:0000256" key="8">
    <source>
        <dbReference type="ARBA" id="ARBA00023145"/>
    </source>
</evidence>
<evidence type="ECO:0000256" key="9">
    <source>
        <dbReference type="ARBA" id="ARBA00023157"/>
    </source>
</evidence>
<gene>
    <name evidence="16" type="ORF">pdam_00021238</name>
</gene>
<accession>A0A3M6UNS9</accession>
<protein>
    <recommendedName>
        <fullName evidence="15">P/Homo B domain-containing protein</fullName>
    </recommendedName>
</protein>
<dbReference type="Proteomes" id="UP000275408">
    <property type="component" value="Unassembled WGS sequence"/>
</dbReference>
<dbReference type="PROSITE" id="PS00136">
    <property type="entry name" value="SUBTILASE_ASP"/>
    <property type="match status" value="1"/>
</dbReference>
<sequence>MTIWAWLDLRAGIGLSWQYFQSSHLARKTMFSFEKEWTVMTISFKLTEFQTKGNSKKRPEGSNEPTLNVISSWKSGYTGKGIVVGVVDDGVDGSHPELKDNYRWDLSYDYVAGKQVPFGTRVSGHGNKCAGVIAGKRNNDLCGVGIAYEANITGIRLFDDDIKSTDATESAALVHKLESIDIYSNSWGPGDMAWQIEGPGPLTSAALEKGIQKGRDKRGAIYTFAAGNGGMTGDSCAYNGYVNSIYTIAINGVNKDGSRPSYAEECPGIMATTYSSDMGGGIVTVDNANGCVSDFTASSAATAIASGLIALTLHANPNLTWRDVQHIIANSARAAPGEVWLKQGHWLQNKAGFHISKVYGFGLMDAGKMVMLASKWKKVPEQIKCEIEGSDKDIKIPGTVSIEVKDCAIKFLEHVQIRVNLNFSRRGDLSLQLRAPSGTTSPMTGKRYIDNLTGFRNLTDWIITSLFHWEEDPTGRWELKIDDFDKRYPSSGQLHGWSLILYGTSSDPLTSELRSEIDSTRVISTEKPKYSTKPMRTVTPTEQPSSTAKTNKASWKKIVIPIVLSVPAILIPFAVYYYCRFYKKQDNNAVTVQQGSVHLKRPRGDKKN</sequence>
<keyword evidence="6 12" id="KW-0720">Serine protease</keyword>
<dbReference type="InterPro" id="IPR008979">
    <property type="entry name" value="Galactose-bd-like_sf"/>
</dbReference>
<keyword evidence="9" id="KW-1015">Disulfide bond</keyword>
<evidence type="ECO:0000313" key="17">
    <source>
        <dbReference type="Proteomes" id="UP000275408"/>
    </source>
</evidence>
<evidence type="ECO:0000256" key="7">
    <source>
        <dbReference type="ARBA" id="ARBA00022837"/>
    </source>
</evidence>
<keyword evidence="7" id="KW-0106">Calcium</keyword>
<evidence type="ECO:0000313" key="16">
    <source>
        <dbReference type="EMBL" id="RMX55347.1"/>
    </source>
</evidence>
<dbReference type="PANTHER" id="PTHR42884:SF14">
    <property type="entry name" value="NEUROENDOCRINE CONVERTASE 1"/>
    <property type="match status" value="1"/>
</dbReference>
<dbReference type="InterPro" id="IPR023827">
    <property type="entry name" value="Peptidase_S8_Asp-AS"/>
</dbReference>
<dbReference type="GO" id="GO:0005802">
    <property type="term" value="C:trans-Golgi network"/>
    <property type="evidence" value="ECO:0007669"/>
    <property type="project" value="TreeGrafter"/>
</dbReference>
<comment type="similarity">
    <text evidence="1">Belongs to the peptidase S8 family. Furin subfamily.</text>
</comment>
<dbReference type="GO" id="GO:0016485">
    <property type="term" value="P:protein processing"/>
    <property type="evidence" value="ECO:0007669"/>
    <property type="project" value="TreeGrafter"/>
</dbReference>
<feature type="active site" description="Charge relay system" evidence="11 12">
    <location>
        <position position="88"/>
    </location>
</feature>
<evidence type="ECO:0000256" key="1">
    <source>
        <dbReference type="ARBA" id="ARBA00005325"/>
    </source>
</evidence>
<feature type="region of interest" description="Disordered" evidence="13">
    <location>
        <begin position="528"/>
        <end position="550"/>
    </location>
</feature>
<dbReference type="GO" id="GO:0000139">
    <property type="term" value="C:Golgi membrane"/>
    <property type="evidence" value="ECO:0007669"/>
    <property type="project" value="TreeGrafter"/>
</dbReference>
<keyword evidence="10" id="KW-0325">Glycoprotein</keyword>
<dbReference type="PROSITE" id="PS51829">
    <property type="entry name" value="P_HOMO_B"/>
    <property type="match status" value="1"/>
</dbReference>
<evidence type="ECO:0000256" key="3">
    <source>
        <dbReference type="ARBA" id="ARBA00022685"/>
    </source>
</evidence>
<keyword evidence="5 12" id="KW-0378">Hydrolase</keyword>
<feature type="domain" description="P/Homo B" evidence="15">
    <location>
        <begin position="378"/>
        <end position="507"/>
    </location>
</feature>
<dbReference type="CDD" id="cd04059">
    <property type="entry name" value="Peptidases_S8_Protein_convertases_Kexins_Furin-like"/>
    <property type="match status" value="1"/>
</dbReference>
<dbReference type="OrthoDB" id="5975161at2759"/>
<evidence type="ECO:0000256" key="6">
    <source>
        <dbReference type="ARBA" id="ARBA00022825"/>
    </source>
</evidence>
<keyword evidence="14" id="KW-0472">Membrane</keyword>
<dbReference type="Pfam" id="PF00082">
    <property type="entry name" value="Peptidase_S8"/>
    <property type="match status" value="1"/>
</dbReference>
<dbReference type="InterPro" id="IPR034182">
    <property type="entry name" value="Kexin/furin"/>
</dbReference>
<dbReference type="InterPro" id="IPR000209">
    <property type="entry name" value="Peptidase_S8/S53_dom"/>
</dbReference>
<evidence type="ECO:0000256" key="5">
    <source>
        <dbReference type="ARBA" id="ARBA00022801"/>
    </source>
</evidence>
<evidence type="ECO:0000256" key="12">
    <source>
        <dbReference type="PROSITE-ProRule" id="PRU01240"/>
    </source>
</evidence>
<keyword evidence="2 12" id="KW-0645">Protease</keyword>
<feature type="active site" description="Charge relay system" evidence="11 12">
    <location>
        <position position="125"/>
    </location>
</feature>
<organism evidence="16 17">
    <name type="scientific">Pocillopora damicornis</name>
    <name type="common">Cauliflower coral</name>
    <name type="synonym">Millepora damicornis</name>
    <dbReference type="NCBI Taxonomy" id="46731"/>
    <lineage>
        <taxon>Eukaryota</taxon>
        <taxon>Metazoa</taxon>
        <taxon>Cnidaria</taxon>
        <taxon>Anthozoa</taxon>
        <taxon>Hexacorallia</taxon>
        <taxon>Scleractinia</taxon>
        <taxon>Astrocoeniina</taxon>
        <taxon>Pocilloporidae</taxon>
        <taxon>Pocillopora</taxon>
    </lineage>
</organism>
<evidence type="ECO:0000256" key="2">
    <source>
        <dbReference type="ARBA" id="ARBA00022670"/>
    </source>
</evidence>
<evidence type="ECO:0000256" key="13">
    <source>
        <dbReference type="SAM" id="MobiDB-lite"/>
    </source>
</evidence>
<dbReference type="Pfam" id="PF01483">
    <property type="entry name" value="P_proprotein"/>
    <property type="match status" value="1"/>
</dbReference>
<keyword evidence="4" id="KW-0732">Signal</keyword>
<evidence type="ECO:0000256" key="4">
    <source>
        <dbReference type="ARBA" id="ARBA00022729"/>
    </source>
</evidence>
<dbReference type="GO" id="GO:0004252">
    <property type="term" value="F:serine-type endopeptidase activity"/>
    <property type="evidence" value="ECO:0007669"/>
    <property type="project" value="UniProtKB-UniRule"/>
</dbReference>
<feature type="compositionally biased region" description="Polar residues" evidence="13">
    <location>
        <begin position="538"/>
        <end position="550"/>
    </location>
</feature>
<keyword evidence="14" id="KW-1133">Transmembrane helix</keyword>
<keyword evidence="17" id="KW-1185">Reference proteome</keyword>
<dbReference type="STRING" id="46731.A0A3M6UNS9"/>
<feature type="transmembrane region" description="Helical" evidence="14">
    <location>
        <begin position="558"/>
        <end position="579"/>
    </location>
</feature>
<dbReference type="Gene3D" id="3.40.50.200">
    <property type="entry name" value="Peptidase S8/S53 domain"/>
    <property type="match status" value="1"/>
</dbReference>
<name>A0A3M6UNS9_POCDA</name>
<dbReference type="PROSITE" id="PS51892">
    <property type="entry name" value="SUBTILASE"/>
    <property type="match status" value="1"/>
</dbReference>
<dbReference type="SUPFAM" id="SSF52743">
    <property type="entry name" value="Subtilisin-like"/>
    <property type="match status" value="1"/>
</dbReference>
<evidence type="ECO:0000256" key="14">
    <source>
        <dbReference type="SAM" id="Phobius"/>
    </source>
</evidence>
<evidence type="ECO:0000256" key="10">
    <source>
        <dbReference type="ARBA" id="ARBA00023180"/>
    </source>
</evidence>